<feature type="transmembrane region" description="Helical" evidence="5">
    <location>
        <begin position="103"/>
        <end position="126"/>
    </location>
</feature>
<sequence length="249" mass="26766">MSLPHPLPLLAQLLYCECMQLLRLPSFTIPTFVVPIVLYACIGLPLHGRAVLGLDGAGAMLAAISAYITMTTALFAVGGSIAFERARGWLCLLQRSPLPIPVWLSAKLLLGVCQVTISLALLYGFARLCGVPVSPTGWLQLYVAMIGGMAPFVLLGLAIGFRMRGEAAITLINLVFLPLSFASGLFMPLQQLPEWMRDLAPLLPPFHLANLGWAALGAQVDPPLQSIAALAAYGLGFLPLLWLAPLRRR</sequence>
<dbReference type="EMBL" id="CP106753">
    <property type="protein sequence ID" value="UXY15058.1"/>
    <property type="molecule type" value="Genomic_DNA"/>
</dbReference>
<dbReference type="PANTHER" id="PTHR43077:SF11">
    <property type="entry name" value="TRANSPORT PERMEASE YVFS-RELATED"/>
    <property type="match status" value="1"/>
</dbReference>
<evidence type="ECO:0000256" key="4">
    <source>
        <dbReference type="ARBA" id="ARBA00023136"/>
    </source>
</evidence>
<evidence type="ECO:0000313" key="7">
    <source>
        <dbReference type="EMBL" id="UXY15058.1"/>
    </source>
</evidence>
<proteinExistence type="predicted"/>
<dbReference type="InterPro" id="IPR051328">
    <property type="entry name" value="T7SS_ABC-Transporter"/>
</dbReference>
<feature type="transmembrane region" description="Helical" evidence="5">
    <location>
        <begin position="138"/>
        <end position="161"/>
    </location>
</feature>
<reference evidence="7" key="1">
    <citation type="submission" date="2022-10" db="EMBL/GenBank/DDBJ databases">
        <title>Chitiniphilus purpureus sp. nov., a novel chitin-degrading bacterium isolated from crawfish pond sediment.</title>
        <authorList>
            <person name="Li K."/>
        </authorList>
    </citation>
    <scope>NUCLEOTIDE SEQUENCE</scope>
    <source>
        <strain evidence="7">CD1</strain>
    </source>
</reference>
<evidence type="ECO:0000259" key="6">
    <source>
        <dbReference type="Pfam" id="PF01061"/>
    </source>
</evidence>
<name>A0ABY6DT73_9NEIS</name>
<feature type="transmembrane region" description="Helical" evidence="5">
    <location>
        <begin position="58"/>
        <end position="83"/>
    </location>
</feature>
<dbReference type="InterPro" id="IPR013525">
    <property type="entry name" value="ABC2_TM"/>
</dbReference>
<gene>
    <name evidence="7" type="ORF">N8I74_17350</name>
</gene>
<evidence type="ECO:0000256" key="5">
    <source>
        <dbReference type="SAM" id="Phobius"/>
    </source>
</evidence>
<feature type="transmembrane region" description="Helical" evidence="5">
    <location>
        <begin position="224"/>
        <end position="244"/>
    </location>
</feature>
<organism evidence="7 8">
    <name type="scientific">Chitiniphilus purpureus</name>
    <dbReference type="NCBI Taxonomy" id="2981137"/>
    <lineage>
        <taxon>Bacteria</taxon>
        <taxon>Pseudomonadati</taxon>
        <taxon>Pseudomonadota</taxon>
        <taxon>Betaproteobacteria</taxon>
        <taxon>Neisseriales</taxon>
        <taxon>Chitinibacteraceae</taxon>
        <taxon>Chitiniphilus</taxon>
    </lineage>
</organism>
<keyword evidence="4 5" id="KW-0472">Membrane</keyword>
<dbReference type="Proteomes" id="UP001061302">
    <property type="component" value="Chromosome"/>
</dbReference>
<keyword evidence="2 5" id="KW-0812">Transmembrane</keyword>
<evidence type="ECO:0000256" key="2">
    <source>
        <dbReference type="ARBA" id="ARBA00022692"/>
    </source>
</evidence>
<evidence type="ECO:0000313" key="8">
    <source>
        <dbReference type="Proteomes" id="UP001061302"/>
    </source>
</evidence>
<feature type="domain" description="ABC-2 type transporter transmembrane" evidence="6">
    <location>
        <begin position="13"/>
        <end position="208"/>
    </location>
</feature>
<keyword evidence="3 5" id="KW-1133">Transmembrane helix</keyword>
<protein>
    <submittedName>
        <fullName evidence="7">ABC transporter permease</fullName>
    </submittedName>
</protein>
<accession>A0ABY6DT73</accession>
<dbReference type="Pfam" id="PF01061">
    <property type="entry name" value="ABC2_membrane"/>
    <property type="match status" value="1"/>
</dbReference>
<evidence type="ECO:0000256" key="3">
    <source>
        <dbReference type="ARBA" id="ARBA00022989"/>
    </source>
</evidence>
<keyword evidence="8" id="KW-1185">Reference proteome</keyword>
<dbReference type="RefSeq" id="WP_263124429.1">
    <property type="nucleotide sequence ID" value="NZ_CP106753.1"/>
</dbReference>
<dbReference type="PANTHER" id="PTHR43077">
    <property type="entry name" value="TRANSPORT PERMEASE YVFS-RELATED"/>
    <property type="match status" value="1"/>
</dbReference>
<evidence type="ECO:0000256" key="1">
    <source>
        <dbReference type="ARBA" id="ARBA00004141"/>
    </source>
</evidence>
<comment type="subcellular location">
    <subcellularLocation>
        <location evidence="1">Membrane</location>
        <topology evidence="1">Multi-pass membrane protein</topology>
    </subcellularLocation>
</comment>
<feature type="transmembrane region" description="Helical" evidence="5">
    <location>
        <begin position="27"/>
        <end position="46"/>
    </location>
</feature>
<feature type="transmembrane region" description="Helical" evidence="5">
    <location>
        <begin position="167"/>
        <end position="187"/>
    </location>
</feature>